<organism evidence="1 2">
    <name type="scientific">Tagetes erecta</name>
    <name type="common">African marigold</name>
    <dbReference type="NCBI Taxonomy" id="13708"/>
    <lineage>
        <taxon>Eukaryota</taxon>
        <taxon>Viridiplantae</taxon>
        <taxon>Streptophyta</taxon>
        <taxon>Embryophyta</taxon>
        <taxon>Tracheophyta</taxon>
        <taxon>Spermatophyta</taxon>
        <taxon>Magnoliopsida</taxon>
        <taxon>eudicotyledons</taxon>
        <taxon>Gunneridae</taxon>
        <taxon>Pentapetalae</taxon>
        <taxon>asterids</taxon>
        <taxon>campanulids</taxon>
        <taxon>Asterales</taxon>
        <taxon>Asteraceae</taxon>
        <taxon>Asteroideae</taxon>
        <taxon>Heliantheae alliance</taxon>
        <taxon>Tageteae</taxon>
        <taxon>Tagetes</taxon>
    </lineage>
</organism>
<accession>A0AAD8KNY8</accession>
<dbReference type="Proteomes" id="UP001229421">
    <property type="component" value="Unassembled WGS sequence"/>
</dbReference>
<proteinExistence type="predicted"/>
<dbReference type="EMBL" id="JAUHHV010000005">
    <property type="protein sequence ID" value="KAK1423085.1"/>
    <property type="molecule type" value="Genomic_DNA"/>
</dbReference>
<evidence type="ECO:0000313" key="2">
    <source>
        <dbReference type="Proteomes" id="UP001229421"/>
    </source>
</evidence>
<dbReference type="AlphaFoldDB" id="A0AAD8KNY8"/>
<evidence type="ECO:0000313" key="1">
    <source>
        <dbReference type="EMBL" id="KAK1423085.1"/>
    </source>
</evidence>
<comment type="caution">
    <text evidence="1">The sequence shown here is derived from an EMBL/GenBank/DDBJ whole genome shotgun (WGS) entry which is preliminary data.</text>
</comment>
<protein>
    <submittedName>
        <fullName evidence="1">Uncharacterized protein</fullName>
    </submittedName>
</protein>
<keyword evidence="2" id="KW-1185">Reference proteome</keyword>
<name>A0AAD8KNY8_TARER</name>
<gene>
    <name evidence="1" type="ORF">QVD17_18379</name>
</gene>
<reference evidence="1" key="1">
    <citation type="journal article" date="2023" name="bioRxiv">
        <title>Improved chromosome-level genome assembly for marigold (Tagetes erecta).</title>
        <authorList>
            <person name="Jiang F."/>
            <person name="Yuan L."/>
            <person name="Wang S."/>
            <person name="Wang H."/>
            <person name="Xu D."/>
            <person name="Wang A."/>
            <person name="Fan W."/>
        </authorList>
    </citation>
    <scope>NUCLEOTIDE SEQUENCE</scope>
    <source>
        <strain evidence="1">WSJ</strain>
        <tissue evidence="1">Leaf</tissue>
    </source>
</reference>
<sequence length="88" mass="10057">MSASNTHFSNTADQPNSLSTSSITIAGYARLRLGNHRLNLHQFNLQSNFEGKYHMLRFLKIVHKAGMYVHLWAIFCSSDLQETRELSC</sequence>